<feature type="domain" description="EF-hand" evidence="16">
    <location>
        <begin position="666"/>
        <end position="701"/>
    </location>
</feature>
<evidence type="ECO:0000313" key="18">
    <source>
        <dbReference type="Proteomes" id="UP000601435"/>
    </source>
</evidence>
<evidence type="ECO:0000256" key="15">
    <source>
        <dbReference type="SAM" id="Phobius"/>
    </source>
</evidence>
<evidence type="ECO:0000256" key="5">
    <source>
        <dbReference type="ARBA" id="ARBA00022673"/>
    </source>
</evidence>
<dbReference type="Pfam" id="PF00520">
    <property type="entry name" value="Ion_trans"/>
    <property type="match status" value="1"/>
</dbReference>
<feature type="transmembrane region" description="Helical" evidence="15">
    <location>
        <begin position="454"/>
        <end position="475"/>
    </location>
</feature>
<dbReference type="PROSITE" id="PS00018">
    <property type="entry name" value="EF_HAND_1"/>
    <property type="match status" value="1"/>
</dbReference>
<keyword evidence="3" id="KW-0597">Phosphoprotein</keyword>
<keyword evidence="6 15" id="KW-0812">Transmembrane</keyword>
<evidence type="ECO:0000256" key="1">
    <source>
        <dbReference type="ARBA" id="ARBA00004141"/>
    </source>
</evidence>
<evidence type="ECO:0000259" key="16">
    <source>
        <dbReference type="PROSITE" id="PS50222"/>
    </source>
</evidence>
<dbReference type="InterPro" id="IPR002048">
    <property type="entry name" value="EF_hand_dom"/>
</dbReference>
<comment type="caution">
    <text evidence="17">The sequence shown here is derived from an EMBL/GenBank/DDBJ whole genome shotgun (WGS) entry which is preliminary data.</text>
</comment>
<evidence type="ECO:0000256" key="6">
    <source>
        <dbReference type="ARBA" id="ARBA00022692"/>
    </source>
</evidence>
<comment type="subcellular location">
    <subcellularLocation>
        <location evidence="1">Membrane</location>
        <topology evidence="1">Multi-pass membrane protein</topology>
    </subcellularLocation>
</comment>
<evidence type="ECO:0000256" key="4">
    <source>
        <dbReference type="ARBA" id="ARBA00022568"/>
    </source>
</evidence>
<dbReference type="OrthoDB" id="414789at2759"/>
<keyword evidence="18" id="KW-1185">Reference proteome</keyword>
<evidence type="ECO:0000256" key="14">
    <source>
        <dbReference type="SAM" id="MobiDB-lite"/>
    </source>
</evidence>
<reference evidence="17" key="1">
    <citation type="submission" date="2021-02" db="EMBL/GenBank/DDBJ databases">
        <authorList>
            <person name="Dougan E. K."/>
            <person name="Rhodes N."/>
            <person name="Thang M."/>
            <person name="Chan C."/>
        </authorList>
    </citation>
    <scope>NUCLEOTIDE SEQUENCE</scope>
</reference>
<dbReference type="Gene3D" id="1.20.120.350">
    <property type="entry name" value="Voltage-gated potassium channels. Chain C"/>
    <property type="match status" value="1"/>
</dbReference>
<keyword evidence="13" id="KW-0407">Ion channel</keyword>
<keyword evidence="5" id="KW-0107">Calcium channel</keyword>
<keyword evidence="11 15" id="KW-0472">Membrane</keyword>
<proteinExistence type="predicted"/>
<dbReference type="GO" id="GO:0008331">
    <property type="term" value="F:high voltage-gated calcium channel activity"/>
    <property type="evidence" value="ECO:0007669"/>
    <property type="project" value="TreeGrafter"/>
</dbReference>
<dbReference type="Gene3D" id="1.10.287.70">
    <property type="match status" value="1"/>
</dbReference>
<keyword evidence="9 15" id="KW-1133">Transmembrane helix</keyword>
<feature type="region of interest" description="Disordered" evidence="14">
    <location>
        <begin position="605"/>
        <end position="625"/>
    </location>
</feature>
<feature type="transmembrane region" description="Helical" evidence="15">
    <location>
        <begin position="324"/>
        <end position="344"/>
    </location>
</feature>
<dbReference type="PANTHER" id="PTHR45628">
    <property type="entry name" value="VOLTAGE-DEPENDENT CALCIUM CHANNEL TYPE A SUBUNIT ALPHA-1"/>
    <property type="match status" value="1"/>
</dbReference>
<dbReference type="GO" id="GO:0005891">
    <property type="term" value="C:voltage-gated calcium channel complex"/>
    <property type="evidence" value="ECO:0007669"/>
    <property type="project" value="TreeGrafter"/>
</dbReference>
<protein>
    <submittedName>
        <fullName evidence="17">Cacna1s protein</fullName>
    </submittedName>
</protein>
<keyword evidence="2" id="KW-0813">Transport</keyword>
<evidence type="ECO:0000256" key="3">
    <source>
        <dbReference type="ARBA" id="ARBA00022553"/>
    </source>
</evidence>
<evidence type="ECO:0000256" key="7">
    <source>
        <dbReference type="ARBA" id="ARBA00022837"/>
    </source>
</evidence>
<accession>A0A812UVL4</accession>
<evidence type="ECO:0000313" key="17">
    <source>
        <dbReference type="EMBL" id="CAE7582312.1"/>
    </source>
</evidence>
<feature type="transmembrane region" description="Helical" evidence="15">
    <location>
        <begin position="532"/>
        <end position="560"/>
    </location>
</feature>
<gene>
    <name evidence="17" type="primary">Cacna1s</name>
    <name evidence="17" type="ORF">SNEC2469_LOCUS16904</name>
</gene>
<dbReference type="Proteomes" id="UP000601435">
    <property type="component" value="Unassembled WGS sequence"/>
</dbReference>
<evidence type="ECO:0000256" key="13">
    <source>
        <dbReference type="ARBA" id="ARBA00023303"/>
    </source>
</evidence>
<evidence type="ECO:0000256" key="12">
    <source>
        <dbReference type="ARBA" id="ARBA00023180"/>
    </source>
</evidence>
<feature type="transmembrane region" description="Helical" evidence="15">
    <location>
        <begin position="356"/>
        <end position="378"/>
    </location>
</feature>
<sequence>MTKHILDRDAFAEHLDASWQTFRKQLLDVYPNGPSLQTVEPLPPTIGHAFEEAFEATPVDLDSAAYAAAIDAARQITDESKATTEEIAVRAGSVSPSIDSDIVRQGHSGHLLQSGLRGLSEEDAAAVKDRLRLRLGILSPKTLISGKALLESVSALGLTRYTEEDMNEFVNMLGDFVQLEFVTKLERRPSQGPTMNTMLFGAQEVMETPECKLGKPKWQWPAATATRDLPTMRASLSLKGGGERVCNQPSRRVEYNVIPAQPLLDIFLAQETEVHKRIFGAKGLNQYRAIKEILLAGDTNRLVAELTFVRINDLAAPPEPMHPIMYLEPLVAILIIGNGIMIGFQTDPNYKDWNGWVYIEMAFAVCLILEVCLRMFVLGCFGYWCGSERLWNWFDLFLMCTGLSDIAIQLFDDQESGIAGTSLLRFCRLIRLVRIVKVFRIKFMKDLRLMVKGLLAGIRTLALAFVLLFAVLYVISGFATMTIGSSETTVDLGLSPYFDNIPNSMFTAFRCFTGECVSNDGRPIHALLASRFGLLFIAGYVASYMLVTMGIFNVILAVYVDITMKAAKENDAVTAEQYSRESIRVARTTRELLKKFAAAYHSFHEPHQNHHHGSPNDEHDPEAKVNTSSRAMYAEDGMHDKIAITKDLFLLIVQDRAVQKLMDDLDLPHDRANLFEIIDADGSGTLQITELLQGLLKIRGEISKSDTVASLLATKAVFSMLSELKQEQLLELKSLRAEFARCLASLWTLKQLPVAPALIKTASSPAKPDSPIPVLGLDQVGMPSKPEACIEDVETAPPFA</sequence>
<dbReference type="GO" id="GO:0005509">
    <property type="term" value="F:calcium ion binding"/>
    <property type="evidence" value="ECO:0007669"/>
    <property type="project" value="InterPro"/>
</dbReference>
<keyword evidence="8" id="KW-0851">Voltage-gated channel</keyword>
<keyword evidence="10" id="KW-0406">Ion transport</keyword>
<dbReference type="PROSITE" id="PS50222">
    <property type="entry name" value="EF_HAND_2"/>
    <property type="match status" value="1"/>
</dbReference>
<dbReference type="EMBL" id="CAJNJA010027677">
    <property type="protein sequence ID" value="CAE7582312.1"/>
    <property type="molecule type" value="Genomic_DNA"/>
</dbReference>
<keyword evidence="12" id="KW-0325">Glycoprotein</keyword>
<dbReference type="InterPro" id="IPR050599">
    <property type="entry name" value="VDCC_alpha-1_subunit"/>
</dbReference>
<evidence type="ECO:0000256" key="8">
    <source>
        <dbReference type="ARBA" id="ARBA00022882"/>
    </source>
</evidence>
<organism evidence="17 18">
    <name type="scientific">Symbiodinium necroappetens</name>
    <dbReference type="NCBI Taxonomy" id="1628268"/>
    <lineage>
        <taxon>Eukaryota</taxon>
        <taxon>Sar</taxon>
        <taxon>Alveolata</taxon>
        <taxon>Dinophyceae</taxon>
        <taxon>Suessiales</taxon>
        <taxon>Symbiodiniaceae</taxon>
        <taxon>Symbiodinium</taxon>
    </lineage>
</organism>
<evidence type="ECO:0000256" key="2">
    <source>
        <dbReference type="ARBA" id="ARBA00022448"/>
    </source>
</evidence>
<keyword evidence="7" id="KW-0106">Calcium</keyword>
<dbReference type="SUPFAM" id="SSF81324">
    <property type="entry name" value="Voltage-gated potassium channels"/>
    <property type="match status" value="1"/>
</dbReference>
<evidence type="ECO:0000256" key="10">
    <source>
        <dbReference type="ARBA" id="ARBA00023065"/>
    </source>
</evidence>
<dbReference type="InterPro" id="IPR005821">
    <property type="entry name" value="Ion_trans_dom"/>
</dbReference>
<dbReference type="InterPro" id="IPR018247">
    <property type="entry name" value="EF_Hand_1_Ca_BS"/>
</dbReference>
<evidence type="ECO:0000256" key="11">
    <source>
        <dbReference type="ARBA" id="ARBA00023136"/>
    </source>
</evidence>
<keyword evidence="4" id="KW-0109">Calcium transport</keyword>
<dbReference type="PANTHER" id="PTHR45628:SF7">
    <property type="entry name" value="VOLTAGE-DEPENDENT CALCIUM CHANNEL TYPE A SUBUNIT ALPHA-1"/>
    <property type="match status" value="1"/>
</dbReference>
<dbReference type="InterPro" id="IPR027359">
    <property type="entry name" value="Volt_channel_dom_sf"/>
</dbReference>
<dbReference type="GO" id="GO:0098703">
    <property type="term" value="P:calcium ion import across plasma membrane"/>
    <property type="evidence" value="ECO:0007669"/>
    <property type="project" value="TreeGrafter"/>
</dbReference>
<evidence type="ECO:0000256" key="9">
    <source>
        <dbReference type="ARBA" id="ARBA00022989"/>
    </source>
</evidence>
<feature type="compositionally biased region" description="Basic and acidic residues" evidence="14">
    <location>
        <begin position="605"/>
        <end position="623"/>
    </location>
</feature>
<dbReference type="AlphaFoldDB" id="A0A812UVL4"/>
<name>A0A812UVL4_9DINO</name>